<proteinExistence type="predicted"/>
<feature type="region of interest" description="Disordered" evidence="1">
    <location>
        <begin position="164"/>
        <end position="183"/>
    </location>
</feature>
<sequence>MEVVREYPADERTATARTRLVGPAGVPEGVAGMSNGLGLCRRQLGQQWSCVRAWDFEELPFGVEDVDVTRAVGEEELSSNVLEVLVSSLKDDSLSRSMVFVTYVATKVFKTVRHGSNLGTIFINCHGAYLDGTKLSIEIDGPTIFVIMKQIFRWWLGWSITSSHGNQLGGDEELAERHRGKRG</sequence>
<dbReference type="AlphaFoldDB" id="A0A699KHH5"/>
<reference evidence="2" key="1">
    <citation type="journal article" date="2019" name="Sci. Rep.">
        <title>Draft genome of Tanacetum cinerariifolium, the natural source of mosquito coil.</title>
        <authorList>
            <person name="Yamashiro T."/>
            <person name="Shiraishi A."/>
            <person name="Satake H."/>
            <person name="Nakayama K."/>
        </authorList>
    </citation>
    <scope>NUCLEOTIDE SEQUENCE</scope>
</reference>
<organism evidence="2">
    <name type="scientific">Tanacetum cinerariifolium</name>
    <name type="common">Dalmatian daisy</name>
    <name type="synonym">Chrysanthemum cinerariifolium</name>
    <dbReference type="NCBI Taxonomy" id="118510"/>
    <lineage>
        <taxon>Eukaryota</taxon>
        <taxon>Viridiplantae</taxon>
        <taxon>Streptophyta</taxon>
        <taxon>Embryophyta</taxon>
        <taxon>Tracheophyta</taxon>
        <taxon>Spermatophyta</taxon>
        <taxon>Magnoliopsida</taxon>
        <taxon>eudicotyledons</taxon>
        <taxon>Gunneridae</taxon>
        <taxon>Pentapetalae</taxon>
        <taxon>asterids</taxon>
        <taxon>campanulids</taxon>
        <taxon>Asterales</taxon>
        <taxon>Asteraceae</taxon>
        <taxon>Asteroideae</taxon>
        <taxon>Anthemideae</taxon>
        <taxon>Anthemidinae</taxon>
        <taxon>Tanacetum</taxon>
    </lineage>
</organism>
<evidence type="ECO:0000256" key="1">
    <source>
        <dbReference type="SAM" id="MobiDB-lite"/>
    </source>
</evidence>
<name>A0A699KHH5_TANCI</name>
<comment type="caution">
    <text evidence="2">The sequence shown here is derived from an EMBL/GenBank/DDBJ whole genome shotgun (WGS) entry which is preliminary data.</text>
</comment>
<evidence type="ECO:0000313" key="2">
    <source>
        <dbReference type="EMBL" id="GFA90314.1"/>
    </source>
</evidence>
<accession>A0A699KHH5</accession>
<dbReference type="EMBL" id="BKCJ010510911">
    <property type="protein sequence ID" value="GFA90314.1"/>
    <property type="molecule type" value="Genomic_DNA"/>
</dbReference>
<gene>
    <name evidence="2" type="ORF">Tci_662286</name>
</gene>
<protein>
    <submittedName>
        <fullName evidence="2">Uncharacterized protein</fullName>
    </submittedName>
</protein>